<dbReference type="EMBL" id="CAWYQH010000099">
    <property type="protein sequence ID" value="CAK8685095.1"/>
    <property type="molecule type" value="Genomic_DNA"/>
</dbReference>
<gene>
    <name evidence="2" type="ORF">CVLEPA_LOCUS16250</name>
</gene>
<sequence>MSLVDDASDVTDEDSVVERHDISCDDRLVTPDDDWLAGRNVNSGDDGRVAPDEDSLGERTEISGDDRLVGKTAIGWLGSSRLRGWSIRRQERHLGRGWQSVPK</sequence>
<evidence type="ECO:0000313" key="3">
    <source>
        <dbReference type="Proteomes" id="UP001642483"/>
    </source>
</evidence>
<name>A0ABP0G4P9_CLALP</name>
<keyword evidence="3" id="KW-1185">Reference proteome</keyword>
<reference evidence="2 3" key="1">
    <citation type="submission" date="2024-02" db="EMBL/GenBank/DDBJ databases">
        <authorList>
            <person name="Daric V."/>
            <person name="Darras S."/>
        </authorList>
    </citation>
    <scope>NUCLEOTIDE SEQUENCE [LARGE SCALE GENOMIC DNA]</scope>
</reference>
<feature type="compositionally biased region" description="Basic and acidic residues" evidence="1">
    <location>
        <begin position="45"/>
        <end position="59"/>
    </location>
</feature>
<proteinExistence type="predicted"/>
<accession>A0ABP0G4P9</accession>
<comment type="caution">
    <text evidence="2">The sequence shown here is derived from an EMBL/GenBank/DDBJ whole genome shotgun (WGS) entry which is preliminary data.</text>
</comment>
<protein>
    <submittedName>
        <fullName evidence="2">Uncharacterized protein</fullName>
    </submittedName>
</protein>
<evidence type="ECO:0000256" key="1">
    <source>
        <dbReference type="SAM" id="MobiDB-lite"/>
    </source>
</evidence>
<organism evidence="2 3">
    <name type="scientific">Clavelina lepadiformis</name>
    <name type="common">Light-bulb sea squirt</name>
    <name type="synonym">Ascidia lepadiformis</name>
    <dbReference type="NCBI Taxonomy" id="159417"/>
    <lineage>
        <taxon>Eukaryota</taxon>
        <taxon>Metazoa</taxon>
        <taxon>Chordata</taxon>
        <taxon>Tunicata</taxon>
        <taxon>Ascidiacea</taxon>
        <taxon>Aplousobranchia</taxon>
        <taxon>Clavelinidae</taxon>
        <taxon>Clavelina</taxon>
    </lineage>
</organism>
<dbReference type="Proteomes" id="UP001642483">
    <property type="component" value="Unassembled WGS sequence"/>
</dbReference>
<evidence type="ECO:0000313" key="2">
    <source>
        <dbReference type="EMBL" id="CAK8685095.1"/>
    </source>
</evidence>
<feature type="region of interest" description="Disordered" evidence="1">
    <location>
        <begin position="35"/>
        <end position="59"/>
    </location>
</feature>